<dbReference type="EMBL" id="AVPF01000006">
    <property type="protein sequence ID" value="KGX90649.1"/>
    <property type="molecule type" value="Genomic_DNA"/>
</dbReference>
<organism evidence="5 6">
    <name type="scientific">Pontibacillus marinus BH030004 = DSM 16465</name>
    <dbReference type="NCBI Taxonomy" id="1385511"/>
    <lineage>
        <taxon>Bacteria</taxon>
        <taxon>Bacillati</taxon>
        <taxon>Bacillota</taxon>
        <taxon>Bacilli</taxon>
        <taxon>Bacillales</taxon>
        <taxon>Bacillaceae</taxon>
        <taxon>Pontibacillus</taxon>
    </lineage>
</organism>
<evidence type="ECO:0000313" key="5">
    <source>
        <dbReference type="EMBL" id="KGX90649.1"/>
    </source>
</evidence>
<name>A0A0A5GF76_9BACI</name>
<gene>
    <name evidence="4 5" type="primary">sspH</name>
    <name evidence="5" type="ORF">N783_20025</name>
</gene>
<proteinExistence type="evidence at transcript level"/>
<dbReference type="OrthoDB" id="1683648at2"/>
<evidence type="ECO:0000313" key="6">
    <source>
        <dbReference type="Proteomes" id="UP000030403"/>
    </source>
</evidence>
<comment type="subcellular location">
    <subcellularLocation>
        <location evidence="1 4">Spore core</location>
    </subcellularLocation>
</comment>
<dbReference type="GO" id="GO:0030436">
    <property type="term" value="P:asexual sporulation"/>
    <property type="evidence" value="ECO:0007669"/>
    <property type="project" value="UniProtKB-UniRule"/>
</dbReference>
<comment type="caution">
    <text evidence="5">The sequence shown here is derived from an EMBL/GenBank/DDBJ whole genome shotgun (WGS) entry which is preliminary data.</text>
</comment>
<dbReference type="STRING" id="1385511.GCA_000425225_01499"/>
<dbReference type="Proteomes" id="UP000030403">
    <property type="component" value="Unassembled WGS sequence"/>
</dbReference>
<comment type="induction">
    <text evidence="4">Expressed only in the forespore compartment of sporulating cells.</text>
</comment>
<keyword evidence="6" id="KW-1185">Reference proteome</keyword>
<dbReference type="Pfam" id="PF08141">
    <property type="entry name" value="SspH"/>
    <property type="match status" value="1"/>
</dbReference>
<dbReference type="GO" id="GO:0030435">
    <property type="term" value="P:sporulation resulting in formation of a cellular spore"/>
    <property type="evidence" value="ECO:0007669"/>
    <property type="project" value="UniProtKB-KW"/>
</dbReference>
<dbReference type="InterPro" id="IPR012610">
    <property type="entry name" value="SASP_SspH"/>
</dbReference>
<reference evidence="5 6" key="1">
    <citation type="submission" date="2013-08" db="EMBL/GenBank/DDBJ databases">
        <authorList>
            <person name="Huang J."/>
            <person name="Wang G."/>
        </authorList>
    </citation>
    <scope>NUCLEOTIDE SEQUENCE [LARGE SCALE GENOMIC DNA]</scope>
    <source>
        <strain evidence="5 6">BH030004</strain>
    </source>
</reference>
<evidence type="ECO:0000256" key="2">
    <source>
        <dbReference type="ARBA" id="ARBA00006573"/>
    </source>
</evidence>
<protein>
    <recommendedName>
        <fullName evidence="4">Small, acid-soluble spore protein H</fullName>
        <shortName evidence="4">SASP H</shortName>
    </recommendedName>
</protein>
<dbReference type="HAMAP" id="MF_00667">
    <property type="entry name" value="SspH"/>
    <property type="match status" value="1"/>
</dbReference>
<evidence type="ECO:0000256" key="4">
    <source>
        <dbReference type="HAMAP-Rule" id="MF_00667"/>
    </source>
</evidence>
<comment type="similarity">
    <text evidence="2 4">Belongs to the SspH family.</text>
</comment>
<evidence type="ECO:0000256" key="3">
    <source>
        <dbReference type="ARBA" id="ARBA00022969"/>
    </source>
</evidence>
<dbReference type="AlphaFoldDB" id="A0A0A5GF76"/>
<accession>A0A0A5GF76</accession>
<sequence length="59" mass="6950">MDKQRAKEIRESENLINVTYNGDPIYIQNVNENNETASVYELENPQKQHQVSLDELTER</sequence>
<keyword evidence="3 4" id="KW-0749">Sporulation</keyword>
<dbReference type="eggNOG" id="ENOG5033AUF">
    <property type="taxonomic scope" value="Bacteria"/>
</dbReference>
<dbReference type="GO" id="GO:0042601">
    <property type="term" value="C:endospore-forming forespore"/>
    <property type="evidence" value="ECO:0007669"/>
    <property type="project" value="InterPro"/>
</dbReference>
<evidence type="ECO:0000256" key="1">
    <source>
        <dbReference type="ARBA" id="ARBA00004288"/>
    </source>
</evidence>
<dbReference type="NCBIfam" id="TIGR02861">
    <property type="entry name" value="SASP_H"/>
    <property type="match status" value="1"/>
</dbReference>
<dbReference type="RefSeq" id="WP_027448394.1">
    <property type="nucleotide sequence ID" value="NZ_AVPF01000006.1"/>
</dbReference>